<evidence type="ECO:0000313" key="8">
    <source>
        <dbReference type="Proteomes" id="UP000799118"/>
    </source>
</evidence>
<reference evidence="7" key="1">
    <citation type="journal article" date="2019" name="Environ. Microbiol.">
        <title>Fungal ecological strategies reflected in gene transcription - a case study of two litter decomposers.</title>
        <authorList>
            <person name="Barbi F."/>
            <person name="Kohler A."/>
            <person name="Barry K."/>
            <person name="Baskaran P."/>
            <person name="Daum C."/>
            <person name="Fauchery L."/>
            <person name="Ihrmark K."/>
            <person name="Kuo A."/>
            <person name="LaButti K."/>
            <person name="Lipzen A."/>
            <person name="Morin E."/>
            <person name="Grigoriev I.V."/>
            <person name="Henrissat B."/>
            <person name="Lindahl B."/>
            <person name="Martin F."/>
        </authorList>
    </citation>
    <scope>NUCLEOTIDE SEQUENCE</scope>
    <source>
        <strain evidence="7">JB14</strain>
    </source>
</reference>
<dbReference type="CDD" id="cd04515">
    <property type="entry name" value="Alpha_kinase"/>
    <property type="match status" value="1"/>
</dbReference>
<dbReference type="SUPFAM" id="SSF56112">
    <property type="entry name" value="Protein kinase-like (PK-like)"/>
    <property type="match status" value="1"/>
</dbReference>
<keyword evidence="2" id="KW-0808">Transferase</keyword>
<dbReference type="PANTHER" id="PTHR45992">
    <property type="entry name" value="EUKARYOTIC ELONGATION FACTOR 2 KINASE-RELATED"/>
    <property type="match status" value="1"/>
</dbReference>
<organism evidence="7 8">
    <name type="scientific">Gymnopus androsaceus JB14</name>
    <dbReference type="NCBI Taxonomy" id="1447944"/>
    <lineage>
        <taxon>Eukaryota</taxon>
        <taxon>Fungi</taxon>
        <taxon>Dikarya</taxon>
        <taxon>Basidiomycota</taxon>
        <taxon>Agaricomycotina</taxon>
        <taxon>Agaricomycetes</taxon>
        <taxon>Agaricomycetidae</taxon>
        <taxon>Agaricales</taxon>
        <taxon>Marasmiineae</taxon>
        <taxon>Omphalotaceae</taxon>
        <taxon>Gymnopus</taxon>
    </lineage>
</organism>
<evidence type="ECO:0000256" key="4">
    <source>
        <dbReference type="ARBA" id="ARBA00022777"/>
    </source>
</evidence>
<keyword evidence="1" id="KW-0723">Serine/threonine-protein kinase</keyword>
<evidence type="ECO:0000256" key="1">
    <source>
        <dbReference type="ARBA" id="ARBA00022527"/>
    </source>
</evidence>
<dbReference type="SMART" id="SM00811">
    <property type="entry name" value="Alpha_kinase"/>
    <property type="match status" value="1"/>
</dbReference>
<sequence>MACRNVTPQSSKHVVHKIVVSVFQEAKCSHKCEEVQTRPTFHSHMLTLPKRPEIDCMPVSRLLLNRVGLIQTHSCIMKAMIHSQEYEYVVFWQAILLGESAKFSKTFGNGAEKPKGSTFMNELKALILGKFNAEFTGSGQNNQQRIKAEENKFRWHTGCILIAGTEAATVDNFYMMHSKTSADLELYIHNLPAHLSKGNGSKNAKTRKFYLEFAINFQAYKIRTELDDDFLFASKNKTSKLSVTRKRTCSTSGISLSSIQGGKHSKGGSRSASLALQSQYMPMPNAYGTQIKIYSPTHVKFKHFDCEVDTRSLQFKFLNLQADSPNIKAQLDDKPFAEGGMKLAVDLRVGNQQLVAKRYNKFTLSVNSGALTDADKIKQNRSMIYPDAARLAQGAVFMKSFYARAKMLGATDMDLRRNYMAGQRESSFTKFTGTVVHVPSSNRGETSNTVHAFAHYVHWYTNGQLVMADLQGNIKAQTSNITELTRNSGCGDHGEAGMKGFVNDHKCNEVCELMELSGLQDNGEDS</sequence>
<dbReference type="InterPro" id="IPR051852">
    <property type="entry name" value="Alpha-type_PK"/>
</dbReference>
<keyword evidence="5" id="KW-0067">ATP-binding</keyword>
<keyword evidence="3" id="KW-0547">Nucleotide-binding</keyword>
<dbReference type="InterPro" id="IPR004166">
    <property type="entry name" value="a-kinase_dom"/>
</dbReference>
<evidence type="ECO:0000259" key="6">
    <source>
        <dbReference type="PROSITE" id="PS51158"/>
    </source>
</evidence>
<proteinExistence type="predicted"/>
<accession>A0A6A4H0S2</accession>
<gene>
    <name evidence="7" type="ORF">BT96DRAFT_979904</name>
</gene>
<evidence type="ECO:0000256" key="2">
    <source>
        <dbReference type="ARBA" id="ARBA00022679"/>
    </source>
</evidence>
<feature type="domain" description="Alpha-type protein kinase" evidence="6">
    <location>
        <begin position="307"/>
        <end position="519"/>
    </location>
</feature>
<dbReference type="AlphaFoldDB" id="A0A6A4H0S2"/>
<dbReference type="GO" id="GO:0004674">
    <property type="term" value="F:protein serine/threonine kinase activity"/>
    <property type="evidence" value="ECO:0007669"/>
    <property type="project" value="UniProtKB-KW"/>
</dbReference>
<dbReference type="PROSITE" id="PS51158">
    <property type="entry name" value="ALPHA_KINASE"/>
    <property type="match status" value="1"/>
</dbReference>
<keyword evidence="4 7" id="KW-0418">Kinase</keyword>
<dbReference type="EMBL" id="ML769630">
    <property type="protein sequence ID" value="KAE9391268.1"/>
    <property type="molecule type" value="Genomic_DNA"/>
</dbReference>
<dbReference type="InterPro" id="IPR011009">
    <property type="entry name" value="Kinase-like_dom_sf"/>
</dbReference>
<name>A0A6A4H0S2_9AGAR</name>
<dbReference type="OrthoDB" id="2915404at2759"/>
<dbReference type="Gene3D" id="3.20.200.10">
    <property type="entry name" value="MHCK/EF2 kinase"/>
    <property type="match status" value="1"/>
</dbReference>
<keyword evidence="8" id="KW-1185">Reference proteome</keyword>
<dbReference type="PANTHER" id="PTHR45992:SF11">
    <property type="entry name" value="ALPHA-TYPE PROTEIN KINASE DOMAIN-CONTAINING PROTEIN"/>
    <property type="match status" value="1"/>
</dbReference>
<evidence type="ECO:0000256" key="3">
    <source>
        <dbReference type="ARBA" id="ARBA00022741"/>
    </source>
</evidence>
<dbReference type="GO" id="GO:0005524">
    <property type="term" value="F:ATP binding"/>
    <property type="evidence" value="ECO:0007669"/>
    <property type="project" value="UniProtKB-KW"/>
</dbReference>
<dbReference type="Pfam" id="PF02816">
    <property type="entry name" value="Alpha_kinase"/>
    <property type="match status" value="1"/>
</dbReference>
<evidence type="ECO:0000256" key="5">
    <source>
        <dbReference type="ARBA" id="ARBA00022840"/>
    </source>
</evidence>
<dbReference type="Proteomes" id="UP000799118">
    <property type="component" value="Unassembled WGS sequence"/>
</dbReference>
<protein>
    <submittedName>
        <fullName evidence="7">Kinase-like protein</fullName>
    </submittedName>
</protein>
<evidence type="ECO:0000313" key="7">
    <source>
        <dbReference type="EMBL" id="KAE9391268.1"/>
    </source>
</evidence>